<name>A0ACB5SW89_AMBMO</name>
<dbReference type="Proteomes" id="UP001165064">
    <property type="component" value="Unassembled WGS sequence"/>
</dbReference>
<evidence type="ECO:0000313" key="2">
    <source>
        <dbReference type="Proteomes" id="UP001165064"/>
    </source>
</evidence>
<protein>
    <submittedName>
        <fullName evidence="1">Unnamed protein product</fullName>
    </submittedName>
</protein>
<reference evidence="1" key="1">
    <citation type="submission" date="2023-04" db="EMBL/GenBank/DDBJ databases">
        <title>Ambrosiozyma monospora NBRC 10751.</title>
        <authorList>
            <person name="Ichikawa N."/>
            <person name="Sato H."/>
            <person name="Tonouchi N."/>
        </authorList>
    </citation>
    <scope>NUCLEOTIDE SEQUENCE</scope>
    <source>
        <strain evidence="1">NBRC 10751</strain>
    </source>
</reference>
<gene>
    <name evidence="1" type="ORF">Amon02_000199800</name>
</gene>
<accession>A0ACB5SW89</accession>
<evidence type="ECO:0000313" key="1">
    <source>
        <dbReference type="EMBL" id="GME75028.1"/>
    </source>
</evidence>
<sequence length="642" mass="72373">MGKEDFVLTDSAGSTPTSAYFNEKEDTISINSVSDTPTSKIGIFHLLEKKDAPLIILAIISSALVSVIPVAASIMVNRLFEKFTLFVQGRYSSTGSFINDLKWACFSLALIGFGQTILGWFQVTSFVILAERQQTRLRSKIFNSLFEKNFNWFESKPELAGDLIQVNRCIEEYRSGLSEPLSLVVRNIGTIIALLVVSFYYSWRLSLIVMATFPVISIVTSLLTIMISKWIKVEDEASSEAIKVLEWNLINFKWVKSMSSRLIEQEKMQESLDESSTGFKKYRFYNSVNIGAVTSLGLMMFIQSFWFGSWLVKKNYDSPGDIVSCFYSLLTVSQSFSTLSALFVFVQKTFINLSKSVSFIDFDTTEMTTTSDFIPHEELRGDILFNDVAFKYSSRDSHEDILKNISLSMPSHRTTCLIGKSGSGKSTIGSLLLNLYQLKSGTITIDGYDIAKLNHIWLNTQITLLQQTCTLLNGSIRDNIALGLAYRYEELSDVPDELVNEAAEFARLGDLIKTLPEGINTPVGSDENAIKLSGGQKQRIALARAKIRDPPILILDESFSAIDITQRNLLLNSIRTWRKGKTTIMITHELSQIGNEDLVYVLEHGRVIESGKKTQLLHRKNSHFNQMNEYELEHQKNGREVR</sequence>
<organism evidence="1 2">
    <name type="scientific">Ambrosiozyma monospora</name>
    <name type="common">Yeast</name>
    <name type="synonym">Endomycopsis monosporus</name>
    <dbReference type="NCBI Taxonomy" id="43982"/>
    <lineage>
        <taxon>Eukaryota</taxon>
        <taxon>Fungi</taxon>
        <taxon>Dikarya</taxon>
        <taxon>Ascomycota</taxon>
        <taxon>Saccharomycotina</taxon>
        <taxon>Pichiomycetes</taxon>
        <taxon>Pichiales</taxon>
        <taxon>Pichiaceae</taxon>
        <taxon>Ambrosiozyma</taxon>
    </lineage>
</organism>
<proteinExistence type="predicted"/>
<comment type="caution">
    <text evidence="1">The sequence shown here is derived from an EMBL/GenBank/DDBJ whole genome shotgun (WGS) entry which is preliminary data.</text>
</comment>
<dbReference type="EMBL" id="BSXS01001089">
    <property type="protein sequence ID" value="GME75028.1"/>
    <property type="molecule type" value="Genomic_DNA"/>
</dbReference>
<keyword evidence="2" id="KW-1185">Reference proteome</keyword>